<dbReference type="PANTHER" id="PTHR11926">
    <property type="entry name" value="GLUCOSYL/GLUCURONOSYL TRANSFERASES"/>
    <property type="match status" value="1"/>
</dbReference>
<reference evidence="2" key="1">
    <citation type="submission" date="2020-08" db="EMBL/GenBank/DDBJ databases">
        <title>Plant Genome Project.</title>
        <authorList>
            <person name="Zhang R.-G."/>
        </authorList>
    </citation>
    <scope>NUCLEOTIDE SEQUENCE</scope>
    <source>
        <strain evidence="2">WSP0</strain>
        <tissue evidence="2">Leaf</tissue>
    </source>
</reference>
<dbReference type="Proteomes" id="UP000823749">
    <property type="component" value="Chromosome 4"/>
</dbReference>
<dbReference type="GO" id="GO:0080044">
    <property type="term" value="F:quercetin 7-O-glucosyltransferase activity"/>
    <property type="evidence" value="ECO:0007669"/>
    <property type="project" value="TreeGrafter"/>
</dbReference>
<dbReference type="AlphaFoldDB" id="A0AAV6KIP8"/>
<dbReference type="GO" id="GO:0080043">
    <property type="term" value="F:quercetin 3-O-glucosyltransferase activity"/>
    <property type="evidence" value="ECO:0007669"/>
    <property type="project" value="TreeGrafter"/>
</dbReference>
<sequence>MRRIRLKWRRQVPSRLAVAKLTANLSARAKLQQRRATASLSARAKLQPRLAVASGPPCVTRDPTDLTYVVKAHLGRFVDNVSQNLINLAGKFVSAGDPPIALVYDAIMPFCLDVARKLGIKGAAFFTQPCAVSALYYHYYEGNLKIGDHLGTTSFSMPAMPVMEIGDLPSLIPDRDLYPVFLSLMVNQFSNFQKADWLLVNTFDKLEEEV</sequence>
<dbReference type="PANTHER" id="PTHR11926:SF1560">
    <property type="entry name" value="UDP-GLYCOSYLTRANSFERASE 74E1-RELATED"/>
    <property type="match status" value="1"/>
</dbReference>
<comment type="caution">
    <text evidence="2">The sequence shown here is derived from an EMBL/GenBank/DDBJ whole genome shotgun (WGS) entry which is preliminary data.</text>
</comment>
<comment type="similarity">
    <text evidence="1">Belongs to the UDP-glycosyltransferase family.</text>
</comment>
<protein>
    <submittedName>
        <fullName evidence="2">Uncharacterized protein</fullName>
    </submittedName>
</protein>
<proteinExistence type="inferred from homology"/>
<evidence type="ECO:0000313" key="3">
    <source>
        <dbReference type="Proteomes" id="UP000823749"/>
    </source>
</evidence>
<keyword evidence="3" id="KW-1185">Reference proteome</keyword>
<evidence type="ECO:0000313" key="2">
    <source>
        <dbReference type="EMBL" id="KAG5552433.1"/>
    </source>
</evidence>
<evidence type="ECO:0000256" key="1">
    <source>
        <dbReference type="ARBA" id="ARBA00009995"/>
    </source>
</evidence>
<dbReference type="EMBL" id="JACTNZ010000004">
    <property type="protein sequence ID" value="KAG5552433.1"/>
    <property type="molecule type" value="Genomic_DNA"/>
</dbReference>
<organism evidence="2 3">
    <name type="scientific">Rhododendron griersonianum</name>
    <dbReference type="NCBI Taxonomy" id="479676"/>
    <lineage>
        <taxon>Eukaryota</taxon>
        <taxon>Viridiplantae</taxon>
        <taxon>Streptophyta</taxon>
        <taxon>Embryophyta</taxon>
        <taxon>Tracheophyta</taxon>
        <taxon>Spermatophyta</taxon>
        <taxon>Magnoliopsida</taxon>
        <taxon>eudicotyledons</taxon>
        <taxon>Gunneridae</taxon>
        <taxon>Pentapetalae</taxon>
        <taxon>asterids</taxon>
        <taxon>Ericales</taxon>
        <taxon>Ericaceae</taxon>
        <taxon>Ericoideae</taxon>
        <taxon>Rhodoreae</taxon>
        <taxon>Rhododendron</taxon>
    </lineage>
</organism>
<accession>A0AAV6KIP8</accession>
<gene>
    <name evidence="2" type="ORF">RHGRI_010490</name>
</gene>
<name>A0AAV6KIP8_9ERIC</name>
<dbReference type="Gene3D" id="3.40.50.2000">
    <property type="entry name" value="Glycogen Phosphorylase B"/>
    <property type="match status" value="1"/>
</dbReference>
<dbReference type="SUPFAM" id="SSF53756">
    <property type="entry name" value="UDP-Glycosyltransferase/glycogen phosphorylase"/>
    <property type="match status" value="1"/>
</dbReference>